<dbReference type="GO" id="GO:0005506">
    <property type="term" value="F:iron ion binding"/>
    <property type="evidence" value="ECO:0007669"/>
    <property type="project" value="InterPro"/>
</dbReference>
<dbReference type="PRINTS" id="PR00359">
    <property type="entry name" value="BP450"/>
</dbReference>
<evidence type="ECO:0000256" key="1">
    <source>
        <dbReference type="ARBA" id="ARBA00010617"/>
    </source>
</evidence>
<accession>A0A7J7N9N4</accession>
<dbReference type="EMBL" id="JACGCM010000957">
    <property type="protein sequence ID" value="KAF6163857.1"/>
    <property type="molecule type" value="Genomic_DNA"/>
</dbReference>
<dbReference type="Proteomes" id="UP000541444">
    <property type="component" value="Unassembled WGS sequence"/>
</dbReference>
<keyword evidence="3" id="KW-0408">Iron</keyword>
<keyword evidence="5" id="KW-1185">Reference proteome</keyword>
<reference evidence="4 5" key="1">
    <citation type="journal article" date="2020" name="IScience">
        <title>Genome Sequencing of the Endangered Kingdonia uniflora (Circaeasteraceae, Ranunculales) Reveals Potential Mechanisms of Evolutionary Specialization.</title>
        <authorList>
            <person name="Sun Y."/>
            <person name="Deng T."/>
            <person name="Zhang A."/>
            <person name="Moore M.J."/>
            <person name="Landis J.B."/>
            <person name="Lin N."/>
            <person name="Zhang H."/>
            <person name="Zhang X."/>
            <person name="Huang J."/>
            <person name="Zhang X."/>
            <person name="Sun H."/>
            <person name="Wang H."/>
        </authorList>
    </citation>
    <scope>NUCLEOTIDE SEQUENCE [LARGE SCALE GENOMIC DNA]</scope>
    <source>
        <strain evidence="4">TB1705</strain>
        <tissue evidence="4">Leaf</tissue>
    </source>
</reference>
<dbReference type="PANTHER" id="PTHR24286:SF11">
    <property type="entry name" value="CYTOCHROME P450, FAMILY 87, SUBFAMILY A, POLYPEPTIDE 2"/>
    <property type="match status" value="1"/>
</dbReference>
<evidence type="ECO:0000313" key="4">
    <source>
        <dbReference type="EMBL" id="KAF6163857.1"/>
    </source>
</evidence>
<dbReference type="PANTHER" id="PTHR24286">
    <property type="entry name" value="CYTOCHROME P450 26"/>
    <property type="match status" value="1"/>
</dbReference>
<evidence type="ECO:0000256" key="3">
    <source>
        <dbReference type="ARBA" id="ARBA00023004"/>
    </source>
</evidence>
<dbReference type="InterPro" id="IPR001128">
    <property type="entry name" value="Cyt_P450"/>
</dbReference>
<dbReference type="GO" id="GO:0044550">
    <property type="term" value="P:secondary metabolite biosynthetic process"/>
    <property type="evidence" value="ECO:0007669"/>
    <property type="project" value="UniProtKB-ARBA"/>
</dbReference>
<dbReference type="PRINTS" id="PR00385">
    <property type="entry name" value="P450"/>
</dbReference>
<evidence type="ECO:0000256" key="2">
    <source>
        <dbReference type="ARBA" id="ARBA00022723"/>
    </source>
</evidence>
<dbReference type="GO" id="GO:0010268">
    <property type="term" value="P:brassinosteroid homeostasis"/>
    <property type="evidence" value="ECO:0007669"/>
    <property type="project" value="TreeGrafter"/>
</dbReference>
<evidence type="ECO:0008006" key="6">
    <source>
        <dbReference type="Google" id="ProtNLM"/>
    </source>
</evidence>
<sequence length="351" mass="40337">MDSFKELFGLITDIVAHTVVHKYLRSLVLRTFGPENLRENLLPEIEQITRKYFQLWSKQPSIELKEGISTMIFELTAKKMISYDEVKSGHKLRENFVNFTEGLISFPLNIPGTIYYKCLQGRKKAMKLLKDMLTKRRAKASFEKGHGDFMDHVIEELKKEENIFTQGFALDLLFVLLFASFETSSSILTVAFKILADYPLVVEELTVISEMVRLVNIVPRLFRRTINDVEINGYTIPAGWAVMICLPSVHLNPAKYEDPLVFNPWRWEQPGMDSSARSKNYIPFGGGPRFCTEADFANLQMAVFLHCLVTKYRWMIVKGGDIVRRPGLIFPYGIHIQLTEKEGNETCKGVH</sequence>
<dbReference type="GO" id="GO:0016705">
    <property type="term" value="F:oxidoreductase activity, acting on paired donors, with incorporation or reduction of molecular oxygen"/>
    <property type="evidence" value="ECO:0007669"/>
    <property type="project" value="InterPro"/>
</dbReference>
<organism evidence="4 5">
    <name type="scientific">Kingdonia uniflora</name>
    <dbReference type="NCBI Taxonomy" id="39325"/>
    <lineage>
        <taxon>Eukaryota</taxon>
        <taxon>Viridiplantae</taxon>
        <taxon>Streptophyta</taxon>
        <taxon>Embryophyta</taxon>
        <taxon>Tracheophyta</taxon>
        <taxon>Spermatophyta</taxon>
        <taxon>Magnoliopsida</taxon>
        <taxon>Ranunculales</taxon>
        <taxon>Circaeasteraceae</taxon>
        <taxon>Kingdonia</taxon>
    </lineage>
</organism>
<dbReference type="Gene3D" id="1.10.630.10">
    <property type="entry name" value="Cytochrome P450"/>
    <property type="match status" value="1"/>
</dbReference>
<dbReference type="Pfam" id="PF00067">
    <property type="entry name" value="p450"/>
    <property type="match status" value="2"/>
</dbReference>
<dbReference type="InterPro" id="IPR036396">
    <property type="entry name" value="Cyt_P450_sf"/>
</dbReference>
<proteinExistence type="inferred from homology"/>
<dbReference type="InterPro" id="IPR002397">
    <property type="entry name" value="Cyt_P450_B"/>
</dbReference>
<gene>
    <name evidence="4" type="ORF">GIB67_024712</name>
</gene>
<protein>
    <recommendedName>
        <fullName evidence="6">Cytochrome P450</fullName>
    </recommendedName>
</protein>
<dbReference type="GO" id="GO:0020037">
    <property type="term" value="F:heme binding"/>
    <property type="evidence" value="ECO:0007669"/>
    <property type="project" value="InterPro"/>
</dbReference>
<dbReference type="GO" id="GO:0016125">
    <property type="term" value="P:sterol metabolic process"/>
    <property type="evidence" value="ECO:0007669"/>
    <property type="project" value="TreeGrafter"/>
</dbReference>
<dbReference type="OrthoDB" id="1372046at2759"/>
<keyword evidence="2" id="KW-0479">Metal-binding</keyword>
<dbReference type="AlphaFoldDB" id="A0A7J7N9N4"/>
<name>A0A7J7N9N4_9MAGN</name>
<dbReference type="GO" id="GO:0004497">
    <property type="term" value="F:monooxygenase activity"/>
    <property type="evidence" value="ECO:0007669"/>
    <property type="project" value="InterPro"/>
</dbReference>
<dbReference type="GO" id="GO:0016132">
    <property type="term" value="P:brassinosteroid biosynthetic process"/>
    <property type="evidence" value="ECO:0007669"/>
    <property type="project" value="TreeGrafter"/>
</dbReference>
<dbReference type="SUPFAM" id="SSF48264">
    <property type="entry name" value="Cytochrome P450"/>
    <property type="match status" value="1"/>
</dbReference>
<evidence type="ECO:0000313" key="5">
    <source>
        <dbReference type="Proteomes" id="UP000541444"/>
    </source>
</evidence>
<comment type="similarity">
    <text evidence="1">Belongs to the cytochrome P450 family.</text>
</comment>
<comment type="caution">
    <text evidence="4">The sequence shown here is derived from an EMBL/GenBank/DDBJ whole genome shotgun (WGS) entry which is preliminary data.</text>
</comment>